<feature type="domain" description="RsdA/BaiN/AoA(So)-like insert" evidence="5">
    <location>
        <begin position="212"/>
        <end position="363"/>
    </location>
</feature>
<evidence type="ECO:0000256" key="3">
    <source>
        <dbReference type="ARBA" id="ARBA00022827"/>
    </source>
</evidence>
<keyword evidence="3" id="KW-0274">FAD</keyword>
<dbReference type="InterPro" id="IPR023166">
    <property type="entry name" value="BaiN-like_dom_sf"/>
</dbReference>
<evidence type="ECO:0000259" key="4">
    <source>
        <dbReference type="Pfam" id="PF03486"/>
    </source>
</evidence>
<dbReference type="Gene3D" id="1.10.8.260">
    <property type="entry name" value="HI0933 insert domain-like"/>
    <property type="match status" value="1"/>
</dbReference>
<dbReference type="Proteomes" id="UP000178650">
    <property type="component" value="Unassembled WGS sequence"/>
</dbReference>
<dbReference type="InterPro" id="IPR057661">
    <property type="entry name" value="RsdA/BaiN/AoA(So)_Rossmann"/>
</dbReference>
<dbReference type="STRING" id="1802223.A2358_03585"/>
<evidence type="ECO:0000313" key="6">
    <source>
        <dbReference type="EMBL" id="OGZ79516.1"/>
    </source>
</evidence>
<evidence type="ECO:0000256" key="1">
    <source>
        <dbReference type="ARBA" id="ARBA00001974"/>
    </source>
</evidence>
<evidence type="ECO:0000256" key="2">
    <source>
        <dbReference type="ARBA" id="ARBA00022630"/>
    </source>
</evidence>
<dbReference type="Gene3D" id="3.50.50.60">
    <property type="entry name" value="FAD/NAD(P)-binding domain"/>
    <property type="match status" value="1"/>
</dbReference>
<organism evidence="6 7">
    <name type="scientific">Candidatus Staskawiczbacteria bacterium RIFOXYB1_FULL_37_44</name>
    <dbReference type="NCBI Taxonomy" id="1802223"/>
    <lineage>
        <taxon>Bacteria</taxon>
        <taxon>Candidatus Staskawicziibacteriota</taxon>
    </lineage>
</organism>
<dbReference type="Gene3D" id="2.40.30.10">
    <property type="entry name" value="Translation factors"/>
    <property type="match status" value="1"/>
</dbReference>
<dbReference type="Pfam" id="PF22780">
    <property type="entry name" value="HI0933_like_1st"/>
    <property type="match status" value="1"/>
</dbReference>
<keyword evidence="2" id="KW-0285">Flavoprotein</keyword>
<dbReference type="EMBL" id="MHPJ01000002">
    <property type="protein sequence ID" value="OGZ79516.1"/>
    <property type="molecule type" value="Genomic_DNA"/>
</dbReference>
<dbReference type="SUPFAM" id="SSF51905">
    <property type="entry name" value="FAD/NAD(P)-binding domain"/>
    <property type="match status" value="1"/>
</dbReference>
<comment type="caution">
    <text evidence="6">The sequence shown here is derived from an EMBL/GenBank/DDBJ whole genome shotgun (WGS) entry which is preliminary data.</text>
</comment>
<dbReference type="Pfam" id="PF03486">
    <property type="entry name" value="HI0933_like"/>
    <property type="match status" value="1"/>
</dbReference>
<evidence type="ECO:0000313" key="7">
    <source>
        <dbReference type="Proteomes" id="UP000178650"/>
    </source>
</evidence>
<proteinExistence type="predicted"/>
<dbReference type="SUPFAM" id="SSF160996">
    <property type="entry name" value="HI0933 insert domain-like"/>
    <property type="match status" value="1"/>
</dbReference>
<dbReference type="PANTHER" id="PTHR42887">
    <property type="entry name" value="OS12G0638800 PROTEIN"/>
    <property type="match status" value="1"/>
</dbReference>
<evidence type="ECO:0000259" key="5">
    <source>
        <dbReference type="Pfam" id="PF22780"/>
    </source>
</evidence>
<dbReference type="InterPro" id="IPR055178">
    <property type="entry name" value="RsdA/BaiN/AoA(So)-like_dom"/>
</dbReference>
<feature type="domain" description="RsdA/BaiN/AoA(So)-like Rossmann fold-like" evidence="4">
    <location>
        <begin position="19"/>
        <end position="417"/>
    </location>
</feature>
<name>A0A1G2IXF8_9BACT</name>
<sequence length="418" mass="46003">MPEKDTKFSAQGGPASGWDVAIIGGGPAGIMSAIQSAANGFNVVLIEKNKQLGKKFLLTGNGRCNLTNAELDLKKLVANYHNGEFLYRAFSPPAGGFGPKETIKFFEDLGIKTKTEAGNRVFPENNSAEEILEALKKYLEKNKVKIIYDSAAEGFELKNKKILKIILNNNKKITAKKYILTTGGKSYAKSGSDGAGYKLAEKLGHSIIKPSPALTPIILKEDWVKKLQGISLKNIKIFGESGEILFTHFGISGPVALNISGKIGELLKKNEVKIFMDLFPELNQQEILENFQELLKKYLRQAIKNILTEFVPERFAEVLLEIIKIDKNKIANNLSKSEKNIIVRALKGFEMTAEGVLGFDNAMATRGGISLKEINHKTMQSKLIDNLFFAGEIIDVDGKTGGFNLQMCWSTGHLASMQ</sequence>
<dbReference type="PRINTS" id="PR00411">
    <property type="entry name" value="PNDRDTASEI"/>
</dbReference>
<accession>A0A1G2IXF8</accession>
<dbReference type="InterPro" id="IPR004792">
    <property type="entry name" value="BaiN-like"/>
</dbReference>
<dbReference type="PRINTS" id="PR00368">
    <property type="entry name" value="FADPNR"/>
</dbReference>
<dbReference type="AlphaFoldDB" id="A0A1G2IXF8"/>
<reference evidence="6 7" key="1">
    <citation type="journal article" date="2016" name="Nat. Commun.">
        <title>Thousands of microbial genomes shed light on interconnected biogeochemical processes in an aquifer system.</title>
        <authorList>
            <person name="Anantharaman K."/>
            <person name="Brown C.T."/>
            <person name="Hug L.A."/>
            <person name="Sharon I."/>
            <person name="Castelle C.J."/>
            <person name="Probst A.J."/>
            <person name="Thomas B.C."/>
            <person name="Singh A."/>
            <person name="Wilkins M.J."/>
            <person name="Karaoz U."/>
            <person name="Brodie E.L."/>
            <person name="Williams K.H."/>
            <person name="Hubbard S.S."/>
            <person name="Banfield J.F."/>
        </authorList>
    </citation>
    <scope>NUCLEOTIDE SEQUENCE [LARGE SCALE GENOMIC DNA]</scope>
</reference>
<protein>
    <recommendedName>
        <fullName evidence="8">FAD-dependent oxidoreductase</fullName>
    </recommendedName>
</protein>
<comment type="cofactor">
    <cofactor evidence="1">
        <name>FAD</name>
        <dbReference type="ChEBI" id="CHEBI:57692"/>
    </cofactor>
</comment>
<gene>
    <name evidence="6" type="ORF">A2358_03585</name>
</gene>
<dbReference type="NCBIfam" id="TIGR00275">
    <property type="entry name" value="aminoacetone oxidase family FAD-binding enzyme"/>
    <property type="match status" value="1"/>
</dbReference>
<dbReference type="InterPro" id="IPR036188">
    <property type="entry name" value="FAD/NAD-bd_sf"/>
</dbReference>
<evidence type="ECO:0008006" key="8">
    <source>
        <dbReference type="Google" id="ProtNLM"/>
    </source>
</evidence>
<dbReference type="PANTHER" id="PTHR42887:SF2">
    <property type="entry name" value="OS12G0638800 PROTEIN"/>
    <property type="match status" value="1"/>
</dbReference>